<dbReference type="PANTHER" id="PTHR43630">
    <property type="entry name" value="POLY-BETA-1,6-N-ACETYL-D-GLUCOSAMINE SYNTHASE"/>
    <property type="match status" value="1"/>
</dbReference>
<dbReference type="GO" id="GO:0016740">
    <property type="term" value="F:transferase activity"/>
    <property type="evidence" value="ECO:0007669"/>
    <property type="project" value="UniProtKB-KW"/>
</dbReference>
<sequence>MKLSALVLAKNEEEMIEGCLKQLNFVDEIIVLDNNSNDKTTKIAKKYANKIITSSNDNFDYNRNLLVQEAKGDWLLFLDCDERLSGENIQEIKSALDNPKCSAYYFPRRNFILGKWLRHGGWWPDFVPRLFRKKDFISWKGEVHESPLIKGQINYMKYPLTHNTARSVGAMLEKTAKWAQTEAKLRYIAGQRKVTIASIVKAMAREFISRYFIKFGALDGNIGLVQSLFQSLHQAIVLVYLWELQNNRKPE</sequence>
<dbReference type="InterPro" id="IPR029044">
    <property type="entry name" value="Nucleotide-diphossugar_trans"/>
</dbReference>
<dbReference type="SUPFAM" id="SSF53448">
    <property type="entry name" value="Nucleotide-diphospho-sugar transferases"/>
    <property type="match status" value="1"/>
</dbReference>
<evidence type="ECO:0000313" key="3">
    <source>
        <dbReference type="Proteomes" id="UP000034531"/>
    </source>
</evidence>
<dbReference type="CDD" id="cd02511">
    <property type="entry name" value="Beta4Glucosyltransferase"/>
    <property type="match status" value="1"/>
</dbReference>
<protein>
    <submittedName>
        <fullName evidence="2">Glycosyl transferase family 2</fullName>
    </submittedName>
</protein>
<gene>
    <name evidence="2" type="ORF">UT84_C0041G0003</name>
</gene>
<dbReference type="PANTHER" id="PTHR43630:SF2">
    <property type="entry name" value="GLYCOSYLTRANSFERASE"/>
    <property type="match status" value="1"/>
</dbReference>
<organism evidence="2 3">
    <name type="scientific">Candidatus Curtissbacteria bacterium GW2011_GWA1_40_16</name>
    <dbReference type="NCBI Taxonomy" id="1618405"/>
    <lineage>
        <taxon>Bacteria</taxon>
        <taxon>Candidatus Curtissiibacteriota</taxon>
    </lineage>
</organism>
<evidence type="ECO:0000313" key="2">
    <source>
        <dbReference type="EMBL" id="KKR48284.1"/>
    </source>
</evidence>
<name>A0A0G0R6B4_9BACT</name>
<dbReference type="AlphaFoldDB" id="A0A0G0R6B4"/>
<proteinExistence type="predicted"/>
<accession>A0A0G0R6B4</accession>
<reference evidence="2 3" key="1">
    <citation type="journal article" date="2015" name="Nature">
        <title>rRNA introns, odd ribosomes, and small enigmatic genomes across a large radiation of phyla.</title>
        <authorList>
            <person name="Brown C.T."/>
            <person name="Hug L.A."/>
            <person name="Thomas B.C."/>
            <person name="Sharon I."/>
            <person name="Castelle C.J."/>
            <person name="Singh A."/>
            <person name="Wilkins M.J."/>
            <person name="Williams K.H."/>
            <person name="Banfield J.F."/>
        </authorList>
    </citation>
    <scope>NUCLEOTIDE SEQUENCE [LARGE SCALE GENOMIC DNA]</scope>
</reference>
<comment type="caution">
    <text evidence="2">The sequence shown here is derived from an EMBL/GenBank/DDBJ whole genome shotgun (WGS) entry which is preliminary data.</text>
</comment>
<dbReference type="EMBL" id="LBYI01000041">
    <property type="protein sequence ID" value="KKR48284.1"/>
    <property type="molecule type" value="Genomic_DNA"/>
</dbReference>
<keyword evidence="2" id="KW-0808">Transferase</keyword>
<evidence type="ECO:0000259" key="1">
    <source>
        <dbReference type="Pfam" id="PF00535"/>
    </source>
</evidence>
<dbReference type="Gene3D" id="3.90.550.10">
    <property type="entry name" value="Spore Coat Polysaccharide Biosynthesis Protein SpsA, Chain A"/>
    <property type="match status" value="1"/>
</dbReference>
<feature type="domain" description="Glycosyltransferase 2-like" evidence="1">
    <location>
        <begin position="4"/>
        <end position="143"/>
    </location>
</feature>
<dbReference type="Proteomes" id="UP000034531">
    <property type="component" value="Unassembled WGS sequence"/>
</dbReference>
<dbReference type="Pfam" id="PF00535">
    <property type="entry name" value="Glycos_transf_2"/>
    <property type="match status" value="1"/>
</dbReference>
<dbReference type="InterPro" id="IPR001173">
    <property type="entry name" value="Glyco_trans_2-like"/>
</dbReference>